<keyword evidence="2" id="KW-0436">Ligase</keyword>
<evidence type="ECO:0000259" key="1">
    <source>
        <dbReference type="Pfam" id="PF14397"/>
    </source>
</evidence>
<dbReference type="InterPro" id="IPR039523">
    <property type="entry name" value="RimK-rel_E_lig_ATP-grasp"/>
</dbReference>
<dbReference type="GeneID" id="78391178"/>
<sequence>MSANFLYKLRVLSGARFSKLNDVATEINRRCGKSKSSIIRDIYHCYRRFGSGYYDYITYHFYELDDKMRDTYMTRMRSKKLITFLNNPEKAKIFDNKNKFDEVFKEFIDRDFLDALNCDLDEATRFYNENEVGFGKMLDLSCGKGAEIIRMSDFENAEAFYDYIKEKGFGVVEEYLINHDKIREVYEPALNTMRMITIIGDDNEPHLFFAAQKFGVNGRFIDVHGIHAPIDLETGIVHFPFHSGNTDTDLIYTKHPDTGYDLTNYEVPLFKEAKEMILRAATKVPEMRYVGWDVAVTNKGPKIVEGNDYTAYDYMQLPYQNPSRIGVIPDILKLVPSFKDELYK</sequence>
<dbReference type="AlphaFoldDB" id="A0A2S0L3K2"/>
<dbReference type="OrthoDB" id="8736147at2"/>
<dbReference type="GO" id="GO:0016874">
    <property type="term" value="F:ligase activity"/>
    <property type="evidence" value="ECO:0007669"/>
    <property type="project" value="UniProtKB-KW"/>
</dbReference>
<gene>
    <name evidence="2" type="ORF">C5Q96_02770</name>
</gene>
<evidence type="ECO:0000313" key="3">
    <source>
        <dbReference type="Proteomes" id="UP000237883"/>
    </source>
</evidence>
<dbReference type="EMBL" id="CP027228">
    <property type="protein sequence ID" value="AVM47833.1"/>
    <property type="molecule type" value="Genomic_DNA"/>
</dbReference>
<name>A0A2S0L3K2_9FIRM</name>
<accession>A0A2S0L3K2</accession>
<organism evidence="2 3">
    <name type="scientific">Mogibacterium diversum</name>
    <dbReference type="NCBI Taxonomy" id="114527"/>
    <lineage>
        <taxon>Bacteria</taxon>
        <taxon>Bacillati</taxon>
        <taxon>Bacillota</taxon>
        <taxon>Clostridia</taxon>
        <taxon>Peptostreptococcales</taxon>
        <taxon>Anaerovoracaceae</taxon>
        <taxon>Mogibacterium</taxon>
    </lineage>
</organism>
<dbReference type="SUPFAM" id="SSF56059">
    <property type="entry name" value="Glutathione synthetase ATP-binding domain-like"/>
    <property type="match status" value="1"/>
</dbReference>
<proteinExistence type="predicted"/>
<dbReference type="Pfam" id="PF14397">
    <property type="entry name" value="ATPgrasp_ST"/>
    <property type="match status" value="1"/>
</dbReference>
<dbReference type="Proteomes" id="UP000237883">
    <property type="component" value="Chromosome"/>
</dbReference>
<dbReference type="RefSeq" id="WP_106056912.1">
    <property type="nucleotide sequence ID" value="NZ_CP027228.1"/>
</dbReference>
<evidence type="ECO:0000313" key="2">
    <source>
        <dbReference type="EMBL" id="AVM47833.1"/>
    </source>
</evidence>
<feature type="domain" description="Alpha-L-glutamate ligase-related protein ATP-grasp" evidence="1">
    <location>
        <begin position="161"/>
        <end position="320"/>
    </location>
</feature>
<protein>
    <submittedName>
        <fullName evidence="2">Carboxylate--amine ligase</fullName>
    </submittedName>
</protein>
<reference evidence="3" key="1">
    <citation type="submission" date="2018-02" db="EMBL/GenBank/DDBJ databases">
        <authorList>
            <person name="Holder M.E."/>
            <person name="Ajami N.J."/>
            <person name="Petrosino J.F."/>
        </authorList>
    </citation>
    <scope>NUCLEOTIDE SEQUENCE [LARGE SCALE GENOMIC DNA]</scope>
    <source>
        <strain evidence="3">CCUG 47132</strain>
    </source>
</reference>
<keyword evidence="3" id="KW-1185">Reference proteome</keyword>
<dbReference type="KEGG" id="mdv:C5Q96_02770"/>